<keyword evidence="2" id="KW-1185">Reference proteome</keyword>
<proteinExistence type="predicted"/>
<evidence type="ECO:0000313" key="2">
    <source>
        <dbReference type="Proteomes" id="UP000322077"/>
    </source>
</evidence>
<protein>
    <submittedName>
        <fullName evidence="1">DUF1643 domain-containing protein</fullName>
    </submittedName>
</protein>
<dbReference type="RefSeq" id="WP_149523278.1">
    <property type="nucleotide sequence ID" value="NZ_VTOU01000003.1"/>
</dbReference>
<evidence type="ECO:0000313" key="1">
    <source>
        <dbReference type="EMBL" id="TZG26476.1"/>
    </source>
</evidence>
<sequence length="197" mass="21714">MTYVSQGAVISTCGNYRYHLWREWRGTGTNANWDWLEDDDGSIAKDGAGAPLGEPKSVLFVMLNPSTADGDQDDPTIRRCVAFAKAWGYDRMEVVNLFAWRATDPSAVLRMTGSGPDPVGPDNQRHVRNALDRAGVIVCAWGAHGGHIDQDETMLGWIEQYGGEPYALRLTKEGFPAHPLYLPRDLRPAPYAGRVPA</sequence>
<dbReference type="EMBL" id="VTOU01000003">
    <property type="protein sequence ID" value="TZG26476.1"/>
    <property type="molecule type" value="Genomic_DNA"/>
</dbReference>
<accession>A0A5D9C4Q3</accession>
<gene>
    <name evidence="1" type="ORF">FYJ91_16260</name>
</gene>
<dbReference type="InterPro" id="IPR012441">
    <property type="entry name" value="DUF1643"/>
</dbReference>
<reference evidence="1 2" key="1">
    <citation type="submission" date="2019-08" db="EMBL/GenBank/DDBJ databases">
        <authorList>
            <person name="Wang G."/>
            <person name="Xu Z."/>
        </authorList>
    </citation>
    <scope>NUCLEOTIDE SEQUENCE [LARGE SCALE GENOMIC DNA]</scope>
    <source>
        <strain evidence="1 2">ZX</strain>
    </source>
</reference>
<dbReference type="Pfam" id="PF07799">
    <property type="entry name" value="DUF1643"/>
    <property type="match status" value="1"/>
</dbReference>
<name>A0A5D9C4Q3_9SPHN</name>
<dbReference type="AlphaFoldDB" id="A0A5D9C4Q3"/>
<organism evidence="1 2">
    <name type="scientific">Sphingomonas montanisoli</name>
    <dbReference type="NCBI Taxonomy" id="2606412"/>
    <lineage>
        <taxon>Bacteria</taxon>
        <taxon>Pseudomonadati</taxon>
        <taxon>Pseudomonadota</taxon>
        <taxon>Alphaproteobacteria</taxon>
        <taxon>Sphingomonadales</taxon>
        <taxon>Sphingomonadaceae</taxon>
        <taxon>Sphingomonas</taxon>
    </lineage>
</organism>
<dbReference type="Proteomes" id="UP000322077">
    <property type="component" value="Unassembled WGS sequence"/>
</dbReference>
<comment type="caution">
    <text evidence="1">The sequence shown here is derived from an EMBL/GenBank/DDBJ whole genome shotgun (WGS) entry which is preliminary data.</text>
</comment>